<keyword evidence="14" id="KW-1185">Reference proteome</keyword>
<keyword evidence="7" id="KW-0809">Transit peptide</keyword>
<dbReference type="InterPro" id="IPR001737">
    <property type="entry name" value="KsgA/Erm"/>
</dbReference>
<evidence type="ECO:0000256" key="12">
    <source>
        <dbReference type="RuleBase" id="RU362106"/>
    </source>
</evidence>
<dbReference type="GO" id="GO:0005759">
    <property type="term" value="C:mitochondrial matrix"/>
    <property type="evidence" value="ECO:0007669"/>
    <property type="project" value="TreeGrafter"/>
</dbReference>
<keyword evidence="2 12" id="KW-0698">rRNA processing</keyword>
<keyword evidence="9" id="KW-0496">Mitochondrion</keyword>
<accession>A0A7M7KI60</accession>
<keyword evidence="5 11" id="KW-0949">S-adenosyl-L-methionine</keyword>
<dbReference type="AlphaFoldDB" id="A0A7M7KI60"/>
<dbReference type="OMA" id="NEFISWP"/>
<comment type="caution">
    <text evidence="11">Lacks conserved residue(s) required for the propagation of feature annotation.</text>
</comment>
<keyword evidence="8" id="KW-0805">Transcription regulation</keyword>
<keyword evidence="6 11" id="KW-0694">RNA-binding</keyword>
<dbReference type="GO" id="GO:0000179">
    <property type="term" value="F:rRNA (adenine-N6,N6-)-dimethyltransferase activity"/>
    <property type="evidence" value="ECO:0007669"/>
    <property type="project" value="UniProtKB-UniRule"/>
</dbReference>
<evidence type="ECO:0000256" key="11">
    <source>
        <dbReference type="PROSITE-ProRule" id="PRU01026"/>
    </source>
</evidence>
<organism evidence="13 14">
    <name type="scientific">Varroa destructor</name>
    <name type="common">Honeybee mite</name>
    <dbReference type="NCBI Taxonomy" id="109461"/>
    <lineage>
        <taxon>Eukaryota</taxon>
        <taxon>Metazoa</taxon>
        <taxon>Ecdysozoa</taxon>
        <taxon>Arthropoda</taxon>
        <taxon>Chelicerata</taxon>
        <taxon>Arachnida</taxon>
        <taxon>Acari</taxon>
        <taxon>Parasitiformes</taxon>
        <taxon>Mesostigmata</taxon>
        <taxon>Gamasina</taxon>
        <taxon>Dermanyssoidea</taxon>
        <taxon>Varroidae</taxon>
        <taxon>Varroa</taxon>
    </lineage>
</organism>
<evidence type="ECO:0000313" key="14">
    <source>
        <dbReference type="Proteomes" id="UP000594260"/>
    </source>
</evidence>
<evidence type="ECO:0000256" key="8">
    <source>
        <dbReference type="ARBA" id="ARBA00023015"/>
    </source>
</evidence>
<evidence type="ECO:0000256" key="2">
    <source>
        <dbReference type="ARBA" id="ARBA00022552"/>
    </source>
</evidence>
<dbReference type="OrthoDB" id="9895503at2759"/>
<dbReference type="PROSITE" id="PS51689">
    <property type="entry name" value="SAM_RNA_A_N6_MT"/>
    <property type="match status" value="1"/>
</dbReference>
<dbReference type="GO" id="GO:0006391">
    <property type="term" value="P:transcription initiation at mitochondrial promoter"/>
    <property type="evidence" value="ECO:0007669"/>
    <property type="project" value="TreeGrafter"/>
</dbReference>
<dbReference type="Proteomes" id="UP000594260">
    <property type="component" value="Unplaced"/>
</dbReference>
<dbReference type="GeneID" id="111250406"/>
<keyword evidence="4 11" id="KW-0808">Transferase</keyword>
<feature type="binding site" evidence="11">
    <location>
        <position position="133"/>
    </location>
    <ligand>
        <name>S-adenosyl-L-methionine</name>
        <dbReference type="ChEBI" id="CHEBI:59789"/>
    </ligand>
</feature>
<evidence type="ECO:0000256" key="7">
    <source>
        <dbReference type="ARBA" id="ARBA00022946"/>
    </source>
</evidence>
<sequence>MFSFLNYNCRLLIQRIFHYEADFYICLYSDPYWKSLPMATAAASLLRISPLSAKECPRFLFLQSKRILATTPLMPVRDEPKFIVNPAAKEPKEKKTTIKRKTRRTPLESEMRARLGDKWVKERRAQFDKSCFLANTEIAELVASYLQEDIKENRFILEANPGFGYLSQRLLQMGCRHLYLYAARDSIFLPSLLKLADTHPTTVRLIHENILKLNTMLVCDSVTASNREKACFSGLPIQTDWSLPPKATLFASLTRTTEMGFLRSLLYMIPSRTGLFQLGPVELLVFMSSHEYQIMNAGRAPNESRSLLRTYPVLYSLLTENKLLTTVDSSNFLSIKSTKALRDDELHLVRLRPKVDLSNVITPPDRFEEFVFFLKQGLLRGTTVSQCLDMWIPQAYRHVLVEKTKPDSLLYDLYFCDKLSSLSPEQIVELFRIFRSHEMFEHSSFKIAMQSDRYVPNEV</sequence>
<evidence type="ECO:0000256" key="3">
    <source>
        <dbReference type="ARBA" id="ARBA00022603"/>
    </source>
</evidence>
<dbReference type="PANTHER" id="PTHR11727">
    <property type="entry name" value="DIMETHYLADENOSINE TRANSFERASE"/>
    <property type="match status" value="1"/>
</dbReference>
<dbReference type="EC" id="2.1.1.-" evidence="12"/>
<evidence type="ECO:0000256" key="6">
    <source>
        <dbReference type="ARBA" id="ARBA00022884"/>
    </source>
</evidence>
<evidence type="ECO:0000256" key="9">
    <source>
        <dbReference type="ARBA" id="ARBA00023128"/>
    </source>
</evidence>
<dbReference type="Gene3D" id="3.40.50.150">
    <property type="entry name" value="Vaccinia Virus protein VP39"/>
    <property type="match status" value="1"/>
</dbReference>
<keyword evidence="3 11" id="KW-0489">Methyltransferase</keyword>
<evidence type="ECO:0000256" key="10">
    <source>
        <dbReference type="ARBA" id="ARBA00023163"/>
    </source>
</evidence>
<dbReference type="Pfam" id="PF00398">
    <property type="entry name" value="RrnaAD"/>
    <property type="match status" value="1"/>
</dbReference>
<name>A0A7M7KI60_VARDE</name>
<comment type="subcellular location">
    <subcellularLocation>
        <location evidence="1">Mitochondrion</location>
    </subcellularLocation>
</comment>
<dbReference type="RefSeq" id="XP_022661354.1">
    <property type="nucleotide sequence ID" value="XM_022805619.1"/>
</dbReference>
<dbReference type="InParanoid" id="A0A7M7KI60"/>
<evidence type="ECO:0000256" key="5">
    <source>
        <dbReference type="ARBA" id="ARBA00022691"/>
    </source>
</evidence>
<dbReference type="GO" id="GO:0034246">
    <property type="term" value="F:mitochondrial transcription factor activity"/>
    <property type="evidence" value="ECO:0007669"/>
    <property type="project" value="TreeGrafter"/>
</dbReference>
<evidence type="ECO:0000256" key="4">
    <source>
        <dbReference type="ARBA" id="ARBA00022679"/>
    </source>
</evidence>
<dbReference type="KEGG" id="vde:111250406"/>
<reference evidence="13" key="1">
    <citation type="submission" date="2021-01" db="UniProtKB">
        <authorList>
            <consortium name="EnsemblMetazoa"/>
        </authorList>
    </citation>
    <scope>IDENTIFICATION</scope>
</reference>
<dbReference type="InterPro" id="IPR029063">
    <property type="entry name" value="SAM-dependent_MTases_sf"/>
</dbReference>
<feature type="binding site" evidence="11">
    <location>
        <position position="252"/>
    </location>
    <ligand>
        <name>S-adenosyl-L-methionine</name>
        <dbReference type="ChEBI" id="CHEBI:59789"/>
    </ligand>
</feature>
<dbReference type="SUPFAM" id="SSF53335">
    <property type="entry name" value="S-adenosyl-L-methionine-dependent methyltransferases"/>
    <property type="match status" value="1"/>
</dbReference>
<dbReference type="EnsemblMetazoa" id="XM_022805619">
    <property type="protein sequence ID" value="XP_022661354"/>
    <property type="gene ID" value="LOC111250406"/>
</dbReference>
<evidence type="ECO:0000256" key="1">
    <source>
        <dbReference type="ARBA" id="ARBA00004173"/>
    </source>
</evidence>
<dbReference type="PANTHER" id="PTHR11727:SF13">
    <property type="entry name" value="DIMETHYLADENOSINE TRANSFERASE 2, MITOCHONDRIAL"/>
    <property type="match status" value="1"/>
</dbReference>
<comment type="similarity">
    <text evidence="11 12">Belongs to the class I-like SAM-binding methyltransferase superfamily. rRNA adenine N(6)-methyltransferase family.</text>
</comment>
<keyword evidence="10" id="KW-0804">Transcription</keyword>
<protein>
    <recommendedName>
        <fullName evidence="12">rRNA adenine N(6)-methyltransferase</fullName>
        <ecNumber evidence="12">2.1.1.-</ecNumber>
    </recommendedName>
</protein>
<dbReference type="GO" id="GO:0003723">
    <property type="term" value="F:RNA binding"/>
    <property type="evidence" value="ECO:0007669"/>
    <property type="project" value="UniProtKB-UniRule"/>
</dbReference>
<evidence type="ECO:0000313" key="13">
    <source>
        <dbReference type="EnsemblMetazoa" id="XP_022661354"/>
    </source>
</evidence>
<proteinExistence type="inferred from homology"/>